<feature type="transmembrane region" description="Helical" evidence="1">
    <location>
        <begin position="68"/>
        <end position="86"/>
    </location>
</feature>
<keyword evidence="1" id="KW-0812">Transmembrane</keyword>
<dbReference type="RefSeq" id="WP_155362607.1">
    <property type="nucleotide sequence ID" value="NZ_CP043930.1"/>
</dbReference>
<accession>A0A6I6A5U4</accession>
<keyword evidence="1" id="KW-0472">Membrane</keyword>
<proteinExistence type="predicted"/>
<dbReference type="Proteomes" id="UP000427281">
    <property type="component" value="Chromosome"/>
</dbReference>
<protein>
    <submittedName>
        <fullName evidence="2">Uncharacterized protein</fullName>
    </submittedName>
</protein>
<organism evidence="2 3">
    <name type="scientific">Gimesia benthica</name>
    <dbReference type="NCBI Taxonomy" id="2608982"/>
    <lineage>
        <taxon>Bacteria</taxon>
        <taxon>Pseudomonadati</taxon>
        <taxon>Planctomycetota</taxon>
        <taxon>Planctomycetia</taxon>
        <taxon>Planctomycetales</taxon>
        <taxon>Planctomycetaceae</taxon>
        <taxon>Gimesia</taxon>
    </lineage>
</organism>
<keyword evidence="1" id="KW-1133">Transmembrane helix</keyword>
<dbReference type="EMBL" id="CP043930">
    <property type="protein sequence ID" value="QGQ21453.1"/>
    <property type="molecule type" value="Genomic_DNA"/>
</dbReference>
<evidence type="ECO:0000313" key="2">
    <source>
        <dbReference type="EMBL" id="QGQ21453.1"/>
    </source>
</evidence>
<feature type="transmembrane region" description="Helical" evidence="1">
    <location>
        <begin position="40"/>
        <end position="61"/>
    </location>
</feature>
<keyword evidence="3" id="KW-1185">Reference proteome</keyword>
<reference evidence="2 3" key="1">
    <citation type="submission" date="2019-09" db="EMBL/GenBank/DDBJ databases">
        <title>Gimesia benthica sp. nov., a novel bacterium isolated from deep-sea water of the Northwest Indian Ocean.</title>
        <authorList>
            <person name="Dai X."/>
        </authorList>
    </citation>
    <scope>NUCLEOTIDE SEQUENCE [LARGE SCALE GENOMIC DNA]</scope>
    <source>
        <strain evidence="2 3">E7</strain>
    </source>
</reference>
<evidence type="ECO:0000256" key="1">
    <source>
        <dbReference type="SAM" id="Phobius"/>
    </source>
</evidence>
<evidence type="ECO:0000313" key="3">
    <source>
        <dbReference type="Proteomes" id="UP000427281"/>
    </source>
</evidence>
<name>A0A6I6A5U4_9PLAN</name>
<feature type="transmembrane region" description="Helical" evidence="1">
    <location>
        <begin position="12"/>
        <end position="34"/>
    </location>
</feature>
<dbReference type="KEGG" id="gim:F1728_01525"/>
<sequence length="215" mass="23885">MTFIKLRKSVRPVLAEVVLAPFNLVFTGLMVAWIVRYLLLIGLCAMFFSMWMAGQSFAGVLPDLETCVVLLLVMGLIWLAAIPLGISDYFQDGGYETVWRPTPGCREAVESYVEKLIAGEITDFYALLSPALQAELPEQELVTIIDHITQACGPFAALEGGEELEIMAEGRLNPDGPPDSDCLLQLQLRHANGTETCGLFYLNSREAFRIEQFYL</sequence>
<gene>
    <name evidence="2" type="ORF">F1728_01525</name>
</gene>
<dbReference type="AlphaFoldDB" id="A0A6I6A5U4"/>